<feature type="transmembrane region" description="Helical" evidence="6">
    <location>
        <begin position="21"/>
        <end position="47"/>
    </location>
</feature>
<protein>
    <submittedName>
        <fullName evidence="8">ABC transporter permease</fullName>
    </submittedName>
</protein>
<organism evidence="8 9">
    <name type="scientific">Bifidobacterium crudilactis</name>
    <dbReference type="NCBI Taxonomy" id="327277"/>
    <lineage>
        <taxon>Bacteria</taxon>
        <taxon>Bacillati</taxon>
        <taxon>Actinomycetota</taxon>
        <taxon>Actinomycetes</taxon>
        <taxon>Bifidobacteriales</taxon>
        <taxon>Bifidobacteriaceae</taxon>
        <taxon>Bifidobacterium</taxon>
    </lineage>
</organism>
<evidence type="ECO:0000313" key="9">
    <source>
        <dbReference type="Proteomes" id="UP000767327"/>
    </source>
</evidence>
<evidence type="ECO:0000256" key="2">
    <source>
        <dbReference type="ARBA" id="ARBA00022475"/>
    </source>
</evidence>
<dbReference type="AlphaFoldDB" id="A0A971CYJ9"/>
<reference evidence="8" key="2">
    <citation type="submission" date="2020-01" db="EMBL/GenBank/DDBJ databases">
        <authorList>
            <person name="Campanaro S."/>
        </authorList>
    </citation>
    <scope>NUCLEOTIDE SEQUENCE</scope>
    <source>
        <strain evidence="8">AS01afH2WH_6</strain>
    </source>
</reference>
<evidence type="ECO:0000313" key="8">
    <source>
        <dbReference type="EMBL" id="NLT79509.1"/>
    </source>
</evidence>
<feature type="transmembrane region" description="Helical" evidence="6">
    <location>
        <begin position="433"/>
        <end position="454"/>
    </location>
</feature>
<proteinExistence type="predicted"/>
<evidence type="ECO:0000256" key="3">
    <source>
        <dbReference type="ARBA" id="ARBA00022692"/>
    </source>
</evidence>
<keyword evidence="2" id="KW-1003">Cell membrane</keyword>
<accession>A0A971CYJ9</accession>
<name>A0A971CYJ9_9BIFI</name>
<dbReference type="InterPro" id="IPR003838">
    <property type="entry name" value="ABC3_permease_C"/>
</dbReference>
<evidence type="ECO:0000256" key="4">
    <source>
        <dbReference type="ARBA" id="ARBA00022989"/>
    </source>
</evidence>
<gene>
    <name evidence="8" type="ORF">GXW98_04380</name>
</gene>
<feature type="transmembrane region" description="Helical" evidence="6">
    <location>
        <begin position="348"/>
        <end position="373"/>
    </location>
</feature>
<evidence type="ECO:0000256" key="5">
    <source>
        <dbReference type="ARBA" id="ARBA00023136"/>
    </source>
</evidence>
<dbReference type="Pfam" id="PF02687">
    <property type="entry name" value="FtsX"/>
    <property type="match status" value="1"/>
</dbReference>
<feature type="transmembrane region" description="Helical" evidence="6">
    <location>
        <begin position="245"/>
        <end position="274"/>
    </location>
</feature>
<dbReference type="GO" id="GO:0005886">
    <property type="term" value="C:plasma membrane"/>
    <property type="evidence" value="ECO:0007669"/>
    <property type="project" value="UniProtKB-SubCell"/>
</dbReference>
<comment type="subcellular location">
    <subcellularLocation>
        <location evidence="1">Cell membrane</location>
        <topology evidence="1">Multi-pass membrane protein</topology>
    </subcellularLocation>
</comment>
<feature type="transmembrane region" description="Helical" evidence="6">
    <location>
        <begin position="222"/>
        <end position="239"/>
    </location>
</feature>
<keyword evidence="3 6" id="KW-0812">Transmembrane</keyword>
<reference evidence="8" key="1">
    <citation type="journal article" date="2020" name="Biotechnol. Biofuels">
        <title>New insights from the biogas microbiome by comprehensive genome-resolved metagenomics of nearly 1600 species originating from multiple anaerobic digesters.</title>
        <authorList>
            <person name="Campanaro S."/>
            <person name="Treu L."/>
            <person name="Rodriguez-R L.M."/>
            <person name="Kovalovszki A."/>
            <person name="Ziels R.M."/>
            <person name="Maus I."/>
            <person name="Zhu X."/>
            <person name="Kougias P.G."/>
            <person name="Basile A."/>
            <person name="Luo G."/>
            <person name="Schluter A."/>
            <person name="Konstantinidis K.T."/>
            <person name="Angelidaki I."/>
        </authorList>
    </citation>
    <scope>NUCLEOTIDE SEQUENCE</scope>
    <source>
        <strain evidence="8">AS01afH2WH_6</strain>
    </source>
</reference>
<evidence type="ECO:0000256" key="1">
    <source>
        <dbReference type="ARBA" id="ARBA00004651"/>
    </source>
</evidence>
<feature type="transmembrane region" description="Helical" evidence="6">
    <location>
        <begin position="404"/>
        <end position="427"/>
    </location>
</feature>
<sequence>MSSFALWRLFHRGSNRKVTATSLLAVIAFAAASAMFLTVLGGVHAFVWRASPSHGFVDAFTFQETQASQTPQSSQYGVYLVYVVLALFACMLLLVPFASLSASAARLAAARRDARLAALRLAGATTGQVSRLTALEAAGQALLGSVLGMVIYVALIPAMMQLPFQNSLFHFHELWVGPLALALVALLMTALALLSSLSALMRVVVSPLGVSARVTPPALRKWRLVVFVVVMVLAVALMRTPLAKYFGQAVAIAVLFGVIALCFALINLIGPWVIAMRARMRIRRPRNAETLLAMRRILDNPKRAWRNVSGIALAVFISGITAICAYIGSSVQQASEQDAMLLKDIGTGGLVTLVFSAVLAAVSCGVMQAGNVYDQAEQYRMLMLEGADRKTMSKARLIEVMTPLRVVVVVSAGSSLLLMLPIFGSAMTQPGTLIGFFAGIALCFVLVGIGVAAANRVSDGIAITDVRGDD</sequence>
<comment type="caution">
    <text evidence="8">The sequence shown here is derived from an EMBL/GenBank/DDBJ whole genome shotgun (WGS) entry which is preliminary data.</text>
</comment>
<feature type="transmembrane region" description="Helical" evidence="6">
    <location>
        <begin position="304"/>
        <end position="328"/>
    </location>
</feature>
<feature type="domain" description="ABC3 transporter permease C-terminal" evidence="7">
    <location>
        <begin position="87"/>
        <end position="203"/>
    </location>
</feature>
<keyword evidence="5 6" id="KW-0472">Membrane</keyword>
<keyword evidence="4 6" id="KW-1133">Transmembrane helix</keyword>
<feature type="transmembrane region" description="Helical" evidence="6">
    <location>
        <begin position="180"/>
        <end position="201"/>
    </location>
</feature>
<dbReference type="EMBL" id="JAAXZR010000018">
    <property type="protein sequence ID" value="NLT79509.1"/>
    <property type="molecule type" value="Genomic_DNA"/>
</dbReference>
<dbReference type="Proteomes" id="UP000767327">
    <property type="component" value="Unassembled WGS sequence"/>
</dbReference>
<dbReference type="RefSeq" id="WP_273173359.1">
    <property type="nucleotide sequence ID" value="NZ_JAAXZR010000018.1"/>
</dbReference>
<evidence type="ECO:0000259" key="7">
    <source>
        <dbReference type="Pfam" id="PF02687"/>
    </source>
</evidence>
<feature type="transmembrane region" description="Helical" evidence="6">
    <location>
        <begin position="79"/>
        <end position="102"/>
    </location>
</feature>
<evidence type="ECO:0000256" key="6">
    <source>
        <dbReference type="SAM" id="Phobius"/>
    </source>
</evidence>
<feature type="transmembrane region" description="Helical" evidence="6">
    <location>
        <begin position="141"/>
        <end position="160"/>
    </location>
</feature>